<dbReference type="AlphaFoldDB" id="U1HSP5"/>
<evidence type="ECO:0000313" key="5">
    <source>
        <dbReference type="Proteomes" id="UP000019373"/>
    </source>
</evidence>
<protein>
    <recommendedName>
        <fullName evidence="3">Alpha/beta hydrolase fold-3 domain-containing protein</fullName>
    </recommendedName>
</protein>
<evidence type="ECO:0000313" key="4">
    <source>
        <dbReference type="EMBL" id="ERF72229.1"/>
    </source>
</evidence>
<dbReference type="Gene3D" id="3.40.50.1820">
    <property type="entry name" value="alpha/beta hydrolase"/>
    <property type="match status" value="1"/>
</dbReference>
<dbReference type="Proteomes" id="UP000019373">
    <property type="component" value="Unassembled WGS sequence"/>
</dbReference>
<proteinExistence type="predicted"/>
<dbReference type="InterPro" id="IPR050300">
    <property type="entry name" value="GDXG_lipolytic_enzyme"/>
</dbReference>
<dbReference type="SUPFAM" id="SSF53474">
    <property type="entry name" value="alpha/beta-Hydrolases"/>
    <property type="match status" value="1"/>
</dbReference>
<feature type="region of interest" description="Disordered" evidence="2">
    <location>
        <begin position="1"/>
        <end position="62"/>
    </location>
</feature>
<evidence type="ECO:0000259" key="3">
    <source>
        <dbReference type="Pfam" id="PF07859"/>
    </source>
</evidence>
<accession>U1HSP5</accession>
<gene>
    <name evidence="4" type="ORF">EPUS_02116</name>
</gene>
<dbReference type="InterPro" id="IPR029058">
    <property type="entry name" value="AB_hydrolase_fold"/>
</dbReference>
<dbReference type="Pfam" id="PF07859">
    <property type="entry name" value="Abhydrolase_3"/>
    <property type="match status" value="1"/>
</dbReference>
<feature type="compositionally biased region" description="Basic residues" evidence="2">
    <location>
        <begin position="49"/>
        <end position="60"/>
    </location>
</feature>
<dbReference type="OrthoDB" id="433474at2759"/>
<keyword evidence="5" id="KW-1185">Reference proteome</keyword>
<evidence type="ECO:0000256" key="2">
    <source>
        <dbReference type="SAM" id="MobiDB-lite"/>
    </source>
</evidence>
<feature type="compositionally biased region" description="Basic and acidic residues" evidence="2">
    <location>
        <begin position="410"/>
        <end position="430"/>
    </location>
</feature>
<dbReference type="GeneID" id="19237170"/>
<sequence>MSEPLEPFPTSIQILEPGDPPSSASTSSSPAPALPHWQASSEDRDQKSFRPRSLSHHLHPSHPAPPRWWLRAQATFWRTLMSCSMFLHDWAPPRPPVPAFTRSISTEYDHPRSPPILLFFYVPPDYFTRTRDGHRYPVVINFHGGGFSLGNATDDRYWANVVLQTVDAVVVSVDYRRAPEFPFPTPVDDSVDAVLYLAAHAEELGLDSTKVALSGFSAGANLAFSVPLRLNFHTRKGLMSSEDLNLPRWPSTQKLMESATNLKIVNIVAFYPLLDWSLSRDSKRRTSRKPEKTLPKFFADLFDYSYLPPPDTMLHASPFVSPGLAPDYMLTEGLPHDIQIFLCEWDMLLKEGEIFARRLERLGKNVIATLIPEVVHGWDKHPDPWRDQKAIDAFYAKACDGLRESFGIEGEDKGDKKEDSYDEDKHLSSA</sequence>
<dbReference type="PANTHER" id="PTHR48081:SF8">
    <property type="entry name" value="ALPHA_BETA HYDROLASE FOLD-3 DOMAIN-CONTAINING PROTEIN-RELATED"/>
    <property type="match status" value="1"/>
</dbReference>
<feature type="compositionally biased region" description="Low complexity" evidence="2">
    <location>
        <begin position="21"/>
        <end position="35"/>
    </location>
</feature>
<keyword evidence="1" id="KW-0378">Hydrolase</keyword>
<feature type="domain" description="Alpha/beta hydrolase fold-3" evidence="3">
    <location>
        <begin position="139"/>
        <end position="378"/>
    </location>
</feature>
<organism evidence="4 5">
    <name type="scientific">Endocarpon pusillum (strain Z07020 / HMAS-L-300199)</name>
    <name type="common">Lichen-forming fungus</name>
    <dbReference type="NCBI Taxonomy" id="1263415"/>
    <lineage>
        <taxon>Eukaryota</taxon>
        <taxon>Fungi</taxon>
        <taxon>Dikarya</taxon>
        <taxon>Ascomycota</taxon>
        <taxon>Pezizomycotina</taxon>
        <taxon>Eurotiomycetes</taxon>
        <taxon>Chaetothyriomycetidae</taxon>
        <taxon>Verrucariales</taxon>
        <taxon>Verrucariaceae</taxon>
        <taxon>Endocarpon</taxon>
    </lineage>
</organism>
<reference evidence="5" key="1">
    <citation type="journal article" date="2014" name="BMC Genomics">
        <title>Genome characteristics reveal the impact of lichenization on lichen-forming fungus Endocarpon pusillum Hedwig (Verrucariales, Ascomycota).</title>
        <authorList>
            <person name="Wang Y.-Y."/>
            <person name="Liu B."/>
            <person name="Zhang X.-Y."/>
            <person name="Zhou Q.-M."/>
            <person name="Zhang T."/>
            <person name="Li H."/>
            <person name="Yu Y.-F."/>
            <person name="Zhang X.-L."/>
            <person name="Hao X.-Y."/>
            <person name="Wang M."/>
            <person name="Wang L."/>
            <person name="Wei J.-C."/>
        </authorList>
    </citation>
    <scope>NUCLEOTIDE SEQUENCE [LARGE SCALE GENOMIC DNA]</scope>
    <source>
        <strain evidence="5">Z07020 / HMAS-L-300199</strain>
    </source>
</reference>
<dbReference type="GO" id="GO:0016787">
    <property type="term" value="F:hydrolase activity"/>
    <property type="evidence" value="ECO:0007669"/>
    <property type="project" value="UniProtKB-KW"/>
</dbReference>
<dbReference type="RefSeq" id="XP_007802074.1">
    <property type="nucleotide sequence ID" value="XM_007803883.1"/>
</dbReference>
<dbReference type="OMA" id="CEWDMLM"/>
<dbReference type="EMBL" id="KE721111">
    <property type="protein sequence ID" value="ERF72229.1"/>
    <property type="molecule type" value="Genomic_DNA"/>
</dbReference>
<dbReference type="PANTHER" id="PTHR48081">
    <property type="entry name" value="AB HYDROLASE SUPERFAMILY PROTEIN C4A8.06C"/>
    <property type="match status" value="1"/>
</dbReference>
<feature type="region of interest" description="Disordered" evidence="2">
    <location>
        <begin position="406"/>
        <end position="430"/>
    </location>
</feature>
<dbReference type="InterPro" id="IPR013094">
    <property type="entry name" value="AB_hydrolase_3"/>
</dbReference>
<evidence type="ECO:0000256" key="1">
    <source>
        <dbReference type="ARBA" id="ARBA00022801"/>
    </source>
</evidence>
<dbReference type="HOGENOM" id="CLU_012494_3_2_1"/>
<name>U1HSP5_ENDPU</name>
<dbReference type="eggNOG" id="KOG1515">
    <property type="taxonomic scope" value="Eukaryota"/>
</dbReference>